<keyword evidence="15" id="KW-1185">Reference proteome</keyword>
<evidence type="ECO:0000256" key="5">
    <source>
        <dbReference type="ARBA" id="ARBA00011901"/>
    </source>
</evidence>
<evidence type="ECO:0000256" key="3">
    <source>
        <dbReference type="ARBA" id="ARBA00004496"/>
    </source>
</evidence>
<evidence type="ECO:0000256" key="11">
    <source>
        <dbReference type="ARBA" id="ARBA00039257"/>
    </source>
</evidence>
<proteinExistence type="inferred from homology"/>
<comment type="similarity">
    <text evidence="4">Belongs to the N-acetylmuramoyl-L-alanine amidase 2 family.</text>
</comment>
<evidence type="ECO:0000256" key="4">
    <source>
        <dbReference type="ARBA" id="ARBA00007553"/>
    </source>
</evidence>
<dbReference type="Gene3D" id="3.40.80.10">
    <property type="entry name" value="Peptidoglycan recognition protein-like"/>
    <property type="match status" value="1"/>
</dbReference>
<evidence type="ECO:0000256" key="2">
    <source>
        <dbReference type="ARBA" id="ARBA00001947"/>
    </source>
</evidence>
<dbReference type="PANTHER" id="PTHR30417:SF4">
    <property type="entry name" value="1,6-ANHYDRO-N-ACETYLMURAMYL-L-ALANINE AMIDASE AMPD"/>
    <property type="match status" value="1"/>
</dbReference>
<evidence type="ECO:0000313" key="15">
    <source>
        <dbReference type="Proteomes" id="UP000478090"/>
    </source>
</evidence>
<dbReference type="GO" id="GO:0008745">
    <property type="term" value="F:N-acetylmuramoyl-L-alanine amidase activity"/>
    <property type="evidence" value="ECO:0007669"/>
    <property type="project" value="UniProtKB-EC"/>
</dbReference>
<comment type="cofactor">
    <cofactor evidence="2">
        <name>Zn(2+)</name>
        <dbReference type="ChEBI" id="CHEBI:29105"/>
    </cofactor>
</comment>
<keyword evidence="9" id="KW-0862">Zinc</keyword>
<evidence type="ECO:0000256" key="1">
    <source>
        <dbReference type="ARBA" id="ARBA00001561"/>
    </source>
</evidence>
<dbReference type="InterPro" id="IPR051206">
    <property type="entry name" value="NAMLAA_amidase_2"/>
</dbReference>
<dbReference type="SUPFAM" id="SSF55846">
    <property type="entry name" value="N-acetylmuramoyl-L-alanine amidase-like"/>
    <property type="match status" value="1"/>
</dbReference>
<dbReference type="PANTHER" id="PTHR30417">
    <property type="entry name" value="N-ACETYLMURAMOYL-L-ALANINE AMIDASE AMID"/>
    <property type="match status" value="1"/>
</dbReference>
<evidence type="ECO:0000256" key="7">
    <source>
        <dbReference type="ARBA" id="ARBA00022723"/>
    </source>
</evidence>
<comment type="caution">
    <text evidence="14">The sequence shown here is derived from an EMBL/GenBank/DDBJ whole genome shotgun (WGS) entry which is preliminary data.</text>
</comment>
<evidence type="ECO:0000256" key="6">
    <source>
        <dbReference type="ARBA" id="ARBA00022490"/>
    </source>
</evidence>
<evidence type="ECO:0000256" key="12">
    <source>
        <dbReference type="ARBA" id="ARBA00042615"/>
    </source>
</evidence>
<evidence type="ECO:0000256" key="10">
    <source>
        <dbReference type="ARBA" id="ARBA00023316"/>
    </source>
</evidence>
<dbReference type="Pfam" id="PF01510">
    <property type="entry name" value="Amidase_2"/>
    <property type="match status" value="1"/>
</dbReference>
<reference evidence="14 15" key="1">
    <citation type="submission" date="2019-12" db="EMBL/GenBank/DDBJ databases">
        <title>Novel species isolated from a subtropical stream in China.</title>
        <authorList>
            <person name="Lu H."/>
        </authorList>
    </citation>
    <scope>NUCLEOTIDE SEQUENCE [LARGE SCALE GENOMIC DNA]</scope>
    <source>
        <strain evidence="14 15">CY13W</strain>
    </source>
</reference>
<sequence>MVLPDDAGWWPLAQRYDSPHCDERPDPADISLLVIHNISLPAGCFGGPHVTDLFTGRVDYNADPSFADLRGLKVSSHFFIRRDGRVMQYVSANARAWHAGRSAFRGREKCNDYSIGIELEGSDETPFEAAQYEALATLTLALQQRYRLADVLGHEHIAPGRKTDPGVLFDWSLYEQIWRKKWQLLSPQTGTLVSALGELRFVKGLPQSQ</sequence>
<keyword evidence="6" id="KW-0963">Cytoplasm</keyword>
<dbReference type="EC" id="3.5.1.28" evidence="5"/>
<evidence type="ECO:0000313" key="14">
    <source>
        <dbReference type="EMBL" id="MYM40327.1"/>
    </source>
</evidence>
<protein>
    <recommendedName>
        <fullName evidence="11">1,6-anhydro-N-acetylmuramyl-L-alanine amidase AmpD</fullName>
        <ecNumber evidence="5">3.5.1.28</ecNumber>
    </recommendedName>
    <alternativeName>
        <fullName evidence="12">N-acetylmuramoyl-L-alanine amidase</fullName>
    </alternativeName>
</protein>
<evidence type="ECO:0000259" key="13">
    <source>
        <dbReference type="SMART" id="SM00644"/>
    </source>
</evidence>
<evidence type="ECO:0000256" key="9">
    <source>
        <dbReference type="ARBA" id="ARBA00022833"/>
    </source>
</evidence>
<organism evidence="14 15">
    <name type="scientific">Duganella qianjiadongensis</name>
    <dbReference type="NCBI Taxonomy" id="2692176"/>
    <lineage>
        <taxon>Bacteria</taxon>
        <taxon>Pseudomonadati</taxon>
        <taxon>Pseudomonadota</taxon>
        <taxon>Betaproteobacteria</taxon>
        <taxon>Burkholderiales</taxon>
        <taxon>Oxalobacteraceae</taxon>
        <taxon>Telluria group</taxon>
        <taxon>Duganella</taxon>
    </lineage>
</organism>
<comment type="catalytic activity">
    <reaction evidence="1">
        <text>Hydrolyzes the link between N-acetylmuramoyl residues and L-amino acid residues in certain cell-wall glycopeptides.</text>
        <dbReference type="EC" id="3.5.1.28"/>
    </reaction>
</comment>
<dbReference type="EMBL" id="WWCM01000008">
    <property type="protein sequence ID" value="MYM40327.1"/>
    <property type="molecule type" value="Genomic_DNA"/>
</dbReference>
<dbReference type="NCBIfam" id="NF008758">
    <property type="entry name" value="PRK11789.1"/>
    <property type="match status" value="1"/>
</dbReference>
<name>A0ABW9VNN6_9BURK</name>
<keyword evidence="10" id="KW-0961">Cell wall biogenesis/degradation</keyword>
<feature type="domain" description="N-acetylmuramoyl-L-alanine amidase" evidence="13">
    <location>
        <begin position="18"/>
        <end position="166"/>
    </location>
</feature>
<dbReference type="InterPro" id="IPR036505">
    <property type="entry name" value="Amidase/PGRP_sf"/>
</dbReference>
<gene>
    <name evidence="14" type="primary">ampD</name>
    <name evidence="14" type="ORF">GTP27_13430</name>
</gene>
<dbReference type="CDD" id="cd06583">
    <property type="entry name" value="PGRP"/>
    <property type="match status" value="1"/>
</dbReference>
<dbReference type="InterPro" id="IPR002502">
    <property type="entry name" value="Amidase_domain"/>
</dbReference>
<keyword evidence="8 14" id="KW-0378">Hydrolase</keyword>
<dbReference type="Proteomes" id="UP000478090">
    <property type="component" value="Unassembled WGS sequence"/>
</dbReference>
<keyword evidence="7" id="KW-0479">Metal-binding</keyword>
<dbReference type="SMART" id="SM00644">
    <property type="entry name" value="Ami_2"/>
    <property type="match status" value="1"/>
</dbReference>
<accession>A0ABW9VNN6</accession>
<comment type="subcellular location">
    <subcellularLocation>
        <location evidence="3">Cytoplasm</location>
    </subcellularLocation>
</comment>
<evidence type="ECO:0000256" key="8">
    <source>
        <dbReference type="ARBA" id="ARBA00022801"/>
    </source>
</evidence>